<dbReference type="RefSeq" id="WP_307336579.1">
    <property type="nucleotide sequence ID" value="NZ_JAUSUQ010000003.1"/>
</dbReference>
<organism evidence="3 4">
    <name type="scientific">Caldalkalibacillus uzonensis</name>
    <dbReference type="NCBI Taxonomy" id="353224"/>
    <lineage>
        <taxon>Bacteria</taxon>
        <taxon>Bacillati</taxon>
        <taxon>Bacillota</taxon>
        <taxon>Bacilli</taxon>
        <taxon>Bacillales</taxon>
        <taxon>Bacillaceae</taxon>
        <taxon>Caldalkalibacillus</taxon>
    </lineage>
</organism>
<feature type="domain" description="NADPH-dependent FMN reductase-like" evidence="2">
    <location>
        <begin position="1"/>
        <end position="147"/>
    </location>
</feature>
<proteinExistence type="inferred from homology"/>
<dbReference type="PANTHER" id="PTHR30543:SF21">
    <property type="entry name" value="NAD(P)H-DEPENDENT FMN REDUCTASE LOT6"/>
    <property type="match status" value="1"/>
</dbReference>
<dbReference type="InterPro" id="IPR005025">
    <property type="entry name" value="FMN_Rdtase-like_dom"/>
</dbReference>
<accession>A0ABU0CPL7</accession>
<dbReference type="InterPro" id="IPR050712">
    <property type="entry name" value="NAD(P)H-dep_reductase"/>
</dbReference>
<comment type="caution">
    <text evidence="3">The sequence shown here is derived from an EMBL/GenBank/DDBJ whole genome shotgun (WGS) entry which is preliminary data.</text>
</comment>
<comment type="similarity">
    <text evidence="1">Belongs to the azoreductase type 2 family.</text>
</comment>
<evidence type="ECO:0000256" key="1">
    <source>
        <dbReference type="ARBA" id="ARBA00009428"/>
    </source>
</evidence>
<dbReference type="InterPro" id="IPR029039">
    <property type="entry name" value="Flavoprotein-like_sf"/>
</dbReference>
<evidence type="ECO:0000313" key="4">
    <source>
        <dbReference type="Proteomes" id="UP001232445"/>
    </source>
</evidence>
<name>A0ABU0CPL7_9BACI</name>
<dbReference type="SUPFAM" id="SSF52218">
    <property type="entry name" value="Flavoproteins"/>
    <property type="match status" value="1"/>
</dbReference>
<sequence length="180" mass="20268">MDVAAIIGSLRKESYNKKVVEFMQSRYERKMEIEILHIRDLPHFDQDVEEDPPQQVKVFKQRVAAADAILIATPEYNHSVPGVLKNALDWLSRVDKVLTGKPVLLIGSTPGMLGTVRAQIHLRQILASPGLSAKVLPGNEVLINFVHEKLDDHGRLVHQQTISFLDDVVNRFIDFVNGQT</sequence>
<dbReference type="Pfam" id="PF03358">
    <property type="entry name" value="FMN_red"/>
    <property type="match status" value="1"/>
</dbReference>
<gene>
    <name evidence="3" type="ORF">J2S00_001147</name>
</gene>
<dbReference type="Proteomes" id="UP001232445">
    <property type="component" value="Unassembled WGS sequence"/>
</dbReference>
<keyword evidence="4" id="KW-1185">Reference proteome</keyword>
<dbReference type="PANTHER" id="PTHR30543">
    <property type="entry name" value="CHROMATE REDUCTASE"/>
    <property type="match status" value="1"/>
</dbReference>
<dbReference type="EMBL" id="JAUSUQ010000003">
    <property type="protein sequence ID" value="MDQ0338363.1"/>
    <property type="molecule type" value="Genomic_DNA"/>
</dbReference>
<dbReference type="Gene3D" id="3.40.50.360">
    <property type="match status" value="1"/>
</dbReference>
<reference evidence="3 4" key="1">
    <citation type="submission" date="2023-07" db="EMBL/GenBank/DDBJ databases">
        <title>Genomic Encyclopedia of Type Strains, Phase IV (KMG-IV): sequencing the most valuable type-strain genomes for metagenomic binning, comparative biology and taxonomic classification.</title>
        <authorList>
            <person name="Goeker M."/>
        </authorList>
    </citation>
    <scope>NUCLEOTIDE SEQUENCE [LARGE SCALE GENOMIC DNA]</scope>
    <source>
        <strain evidence="3 4">DSM 17740</strain>
    </source>
</reference>
<evidence type="ECO:0000313" key="3">
    <source>
        <dbReference type="EMBL" id="MDQ0338363.1"/>
    </source>
</evidence>
<protein>
    <submittedName>
        <fullName evidence="3">NAD(P)H-dependent FMN reductase</fullName>
    </submittedName>
</protein>
<evidence type="ECO:0000259" key="2">
    <source>
        <dbReference type="Pfam" id="PF03358"/>
    </source>
</evidence>